<reference evidence="3" key="1">
    <citation type="submission" date="2020-12" db="EMBL/GenBank/DDBJ databases">
        <title>Bacterial taxonomy.</title>
        <authorList>
            <person name="Pan X."/>
        </authorList>
    </citation>
    <scope>NUCLEOTIDE SEQUENCE</scope>
    <source>
        <strain evidence="3">M0105</strain>
    </source>
</reference>
<dbReference type="InterPro" id="IPR006059">
    <property type="entry name" value="SBP"/>
</dbReference>
<dbReference type="EMBL" id="JAEHHL010000006">
    <property type="protein sequence ID" value="MBK0399807.1"/>
    <property type="molecule type" value="Genomic_DNA"/>
</dbReference>
<sequence length="353" mass="37327">MRRLIALILALGLGAPAAAQEAVATFGSGPEVLRVEGSTDLAVFGPVLEAFASARPGISIVYEQRGTNDLFSRAADACANAAQGADVVISSAIDLQVKLVNDGCAQPHRTAAAELLPGWARWRDELFGLTFEPAVIVYNRALVPAADVPATRFDLIDLLRAKPARYAGKVATYDIEQSGLGYLFAFADSQEATTFGRLMEAFERADAVATCCSAELIDAVAEGRFLIAYNLLGSYALARAAEDARIGVVAPSDYTLALSRAAMVPRHATNPRAAKALIDYLLSPEGRFGLAQASLIVSFGETDDPATATLSGTPSTLRPIALSPALLVGLDRQKRALFTAQWRSIMGSRDALP</sequence>
<evidence type="ECO:0000313" key="3">
    <source>
        <dbReference type="EMBL" id="MBK0399807.1"/>
    </source>
</evidence>
<evidence type="ECO:0000313" key="4">
    <source>
        <dbReference type="Proteomes" id="UP000655420"/>
    </source>
</evidence>
<accession>A0A8J7SFX1</accession>
<evidence type="ECO:0000256" key="1">
    <source>
        <dbReference type="ARBA" id="ARBA00022729"/>
    </source>
</evidence>
<dbReference type="RefSeq" id="WP_200609995.1">
    <property type="nucleotide sequence ID" value="NZ_JAEHHL010000006.1"/>
</dbReference>
<feature type="chain" id="PRO_5035268842" evidence="2">
    <location>
        <begin position="20"/>
        <end position="353"/>
    </location>
</feature>
<dbReference type="GO" id="GO:0030288">
    <property type="term" value="C:outer membrane-bounded periplasmic space"/>
    <property type="evidence" value="ECO:0007669"/>
    <property type="project" value="TreeGrafter"/>
</dbReference>
<dbReference type="Gene3D" id="3.40.190.10">
    <property type="entry name" value="Periplasmic binding protein-like II"/>
    <property type="match status" value="2"/>
</dbReference>
<dbReference type="PANTHER" id="PTHR30006">
    <property type="entry name" value="THIAMINE-BINDING PERIPLASMIC PROTEIN-RELATED"/>
    <property type="match status" value="1"/>
</dbReference>
<dbReference type="PANTHER" id="PTHR30006:SF25">
    <property type="entry name" value="PHOSPHOGLYCERATE TRANSPORT REGULATORY PROTEIN PGTC"/>
    <property type="match status" value="1"/>
</dbReference>
<dbReference type="Proteomes" id="UP000655420">
    <property type="component" value="Unassembled WGS sequence"/>
</dbReference>
<protein>
    <submittedName>
        <fullName evidence="3">ABC transporter substrate-binding protein</fullName>
    </submittedName>
</protein>
<name>A0A8J7SFX1_9RHOB</name>
<comment type="caution">
    <text evidence="3">The sequence shown here is derived from an EMBL/GenBank/DDBJ whole genome shotgun (WGS) entry which is preliminary data.</text>
</comment>
<organism evidence="3 4">
    <name type="scientific">Thermohalobaculum xanthum</name>
    <dbReference type="NCBI Taxonomy" id="2753746"/>
    <lineage>
        <taxon>Bacteria</taxon>
        <taxon>Pseudomonadati</taxon>
        <taxon>Pseudomonadota</taxon>
        <taxon>Alphaproteobacteria</taxon>
        <taxon>Rhodobacterales</taxon>
        <taxon>Paracoccaceae</taxon>
        <taxon>Thermohalobaculum</taxon>
    </lineage>
</organism>
<feature type="signal peptide" evidence="2">
    <location>
        <begin position="1"/>
        <end position="19"/>
    </location>
</feature>
<gene>
    <name evidence="3" type="ORF">H0I76_11450</name>
</gene>
<dbReference type="AlphaFoldDB" id="A0A8J7SFX1"/>
<evidence type="ECO:0000256" key="2">
    <source>
        <dbReference type="SAM" id="SignalP"/>
    </source>
</evidence>
<proteinExistence type="predicted"/>
<keyword evidence="1 2" id="KW-0732">Signal</keyword>
<dbReference type="SUPFAM" id="SSF53850">
    <property type="entry name" value="Periplasmic binding protein-like II"/>
    <property type="match status" value="1"/>
</dbReference>
<keyword evidence="4" id="KW-1185">Reference proteome</keyword>
<dbReference type="Pfam" id="PF13416">
    <property type="entry name" value="SBP_bac_8"/>
    <property type="match status" value="1"/>
</dbReference>